<name>A0ABU5NKM9_9BACI</name>
<accession>A0ABU5NKM9</accession>
<dbReference type="InterPro" id="IPR012433">
    <property type="entry name" value="Imm11"/>
</dbReference>
<dbReference type="Pfam" id="PF07791">
    <property type="entry name" value="Imm11"/>
    <property type="match status" value="1"/>
</dbReference>
<gene>
    <name evidence="2" type="ORF">U6C28_09580</name>
</gene>
<evidence type="ECO:0000313" key="2">
    <source>
        <dbReference type="EMBL" id="MEA0976541.1"/>
    </source>
</evidence>
<dbReference type="RefSeq" id="WP_322611542.1">
    <property type="nucleotide sequence ID" value="NZ_JAXLNX010000011.1"/>
</dbReference>
<evidence type="ECO:0000259" key="1">
    <source>
        <dbReference type="Pfam" id="PF07791"/>
    </source>
</evidence>
<proteinExistence type="predicted"/>
<evidence type="ECO:0000313" key="3">
    <source>
        <dbReference type="Proteomes" id="UP001289615"/>
    </source>
</evidence>
<dbReference type="Proteomes" id="UP001289615">
    <property type="component" value="Unassembled WGS sequence"/>
</dbReference>
<comment type="caution">
    <text evidence="2">The sequence shown here is derived from an EMBL/GenBank/DDBJ whole genome shotgun (WGS) entry which is preliminary data.</text>
</comment>
<sequence length="184" mass="21754">MNVFRFVTDDDFKDLTFLNKDYVRLFSTFTGQKITLDWNEEVFGISEDKLNRGKLLDFDSRCYGATLIVKKKLEKLFIDEFSEIIETFPIKIKGISEEYIYINITNVITAINFDGLDMQESLAMLRGENIRFNLEKIENETIFRDIRINNFYFCTQNFKVFIEKNGINGLRFMKVGKGHRMLDE</sequence>
<organism evidence="2 3">
    <name type="scientific">Lysinibacillus irui</name>
    <dbReference type="NCBI Taxonomy" id="2998077"/>
    <lineage>
        <taxon>Bacteria</taxon>
        <taxon>Bacillati</taxon>
        <taxon>Bacillota</taxon>
        <taxon>Bacilli</taxon>
        <taxon>Bacillales</taxon>
        <taxon>Bacillaceae</taxon>
        <taxon>Lysinibacillus</taxon>
    </lineage>
</organism>
<dbReference type="EMBL" id="JAXUIA010000006">
    <property type="protein sequence ID" value="MEA0976541.1"/>
    <property type="molecule type" value="Genomic_DNA"/>
</dbReference>
<keyword evidence="3" id="KW-1185">Reference proteome</keyword>
<protein>
    <recommendedName>
        <fullName evidence="1">Immunity MXAN-0049 protein domain-containing protein</fullName>
    </recommendedName>
</protein>
<feature type="domain" description="Immunity MXAN-0049 protein" evidence="1">
    <location>
        <begin position="121"/>
        <end position="176"/>
    </location>
</feature>
<reference evidence="2 3" key="1">
    <citation type="submission" date="2023-12" db="EMBL/GenBank/DDBJ databases">
        <title>Genome comparison identifies genes involved in endophytic behavior of Lysinibacillus irui and provides insights into its role as a plant-growth promoting bacterium.</title>
        <authorList>
            <person name="Hilario S."/>
            <person name="Matos I."/>
            <person name="Goncalves M.F.M."/>
            <person name="Pardo C.A."/>
            <person name="Santos M.J."/>
        </authorList>
    </citation>
    <scope>NUCLEOTIDE SEQUENCE [LARGE SCALE GENOMIC DNA]</scope>
    <source>
        <strain evidence="2 3">B3</strain>
    </source>
</reference>